<dbReference type="Pfam" id="PF00801">
    <property type="entry name" value="PKD"/>
    <property type="match status" value="1"/>
</dbReference>
<evidence type="ECO:0000259" key="1">
    <source>
        <dbReference type="Pfam" id="PF00801"/>
    </source>
</evidence>
<reference evidence="2 3" key="1">
    <citation type="submission" date="2013-09" db="EMBL/GenBank/DDBJ databases">
        <authorList>
            <person name="Zeng Z."/>
            <person name="Chen C."/>
        </authorList>
    </citation>
    <scope>NUCLEOTIDE SEQUENCE [LARGE SCALE GENOMIC DNA]</scope>
    <source>
        <strain evidence="2 3">WB 4.1-42</strain>
    </source>
</reference>
<dbReference type="OrthoDB" id="1376985at2"/>
<evidence type="ECO:0000313" key="2">
    <source>
        <dbReference type="EMBL" id="KGO91742.1"/>
    </source>
</evidence>
<organism evidence="2 3">
    <name type="scientific">Flavobacterium subsaxonicum WB 4.1-42 = DSM 21790</name>
    <dbReference type="NCBI Taxonomy" id="1121898"/>
    <lineage>
        <taxon>Bacteria</taxon>
        <taxon>Pseudomonadati</taxon>
        <taxon>Bacteroidota</taxon>
        <taxon>Flavobacteriia</taxon>
        <taxon>Flavobacteriales</taxon>
        <taxon>Flavobacteriaceae</taxon>
        <taxon>Flavobacterium</taxon>
    </lineage>
</organism>
<protein>
    <recommendedName>
        <fullName evidence="1">PKD domain-containing protein</fullName>
    </recommendedName>
</protein>
<dbReference type="RefSeq" id="WP_026989774.1">
    <property type="nucleotide sequence ID" value="NZ_AUGP01000002.1"/>
</dbReference>
<sequence>MIQQLKTLTPFIHFGLGANQKQVAAGQPVTIWLDTLYNQEAYTFRLAAVGSQITKISNYEYQVTYAAAGSYTINFTVNSADKTISLASNTLNLTVV</sequence>
<dbReference type="eggNOG" id="ENOG5030R73">
    <property type="taxonomic scope" value="Bacteria"/>
</dbReference>
<dbReference type="AlphaFoldDB" id="A0A0A2MGF8"/>
<accession>A0A0A2MGF8</accession>
<dbReference type="InterPro" id="IPR000601">
    <property type="entry name" value="PKD_dom"/>
</dbReference>
<feature type="domain" description="PKD" evidence="1">
    <location>
        <begin position="17"/>
        <end position="93"/>
    </location>
</feature>
<dbReference type="STRING" id="1121898.GCA_000422725_03679"/>
<proteinExistence type="predicted"/>
<dbReference type="EMBL" id="JRLY01000015">
    <property type="protein sequence ID" value="KGO91742.1"/>
    <property type="molecule type" value="Genomic_DNA"/>
</dbReference>
<name>A0A0A2MGF8_9FLAO</name>
<dbReference type="Proteomes" id="UP000030111">
    <property type="component" value="Unassembled WGS sequence"/>
</dbReference>
<gene>
    <name evidence="2" type="ORF">Q766_15990</name>
</gene>
<evidence type="ECO:0000313" key="3">
    <source>
        <dbReference type="Proteomes" id="UP000030111"/>
    </source>
</evidence>
<comment type="caution">
    <text evidence="2">The sequence shown here is derived from an EMBL/GenBank/DDBJ whole genome shotgun (WGS) entry which is preliminary data.</text>
</comment>
<keyword evidence="3" id="KW-1185">Reference proteome</keyword>